<accession>A0A4V3CK87</accession>
<evidence type="ECO:0008006" key="3">
    <source>
        <dbReference type="Google" id="ProtNLM"/>
    </source>
</evidence>
<gene>
    <name evidence="1" type="ORF">DFR39_101401</name>
</gene>
<dbReference type="AlphaFoldDB" id="A0A4V3CK87"/>
<dbReference type="RefSeq" id="WP_133601858.1">
    <property type="nucleotide sequence ID" value="NZ_JAUFPJ010000001.1"/>
</dbReference>
<evidence type="ECO:0000313" key="1">
    <source>
        <dbReference type="EMBL" id="TDP12927.1"/>
    </source>
</evidence>
<proteinExistence type="predicted"/>
<comment type="caution">
    <text evidence="1">The sequence shown here is derived from an EMBL/GenBank/DDBJ whole genome shotgun (WGS) entry which is preliminary data.</text>
</comment>
<reference evidence="1 2" key="1">
    <citation type="submission" date="2019-03" db="EMBL/GenBank/DDBJ databases">
        <title>Genomic Encyclopedia of Type Strains, Phase IV (KMG-IV): sequencing the most valuable type-strain genomes for metagenomic binning, comparative biology and taxonomic classification.</title>
        <authorList>
            <person name="Goeker M."/>
        </authorList>
    </citation>
    <scope>NUCLEOTIDE SEQUENCE [LARGE SCALE GENOMIC DNA]</scope>
    <source>
        <strain evidence="1 2">DSM 25082</strain>
    </source>
</reference>
<name>A0A4V3CK87_9BURK</name>
<dbReference type="Proteomes" id="UP000295357">
    <property type="component" value="Unassembled WGS sequence"/>
</dbReference>
<organism evidence="1 2">
    <name type="scientific">Roseateles asaccharophilus</name>
    <dbReference type="NCBI Taxonomy" id="582607"/>
    <lineage>
        <taxon>Bacteria</taxon>
        <taxon>Pseudomonadati</taxon>
        <taxon>Pseudomonadota</taxon>
        <taxon>Betaproteobacteria</taxon>
        <taxon>Burkholderiales</taxon>
        <taxon>Sphaerotilaceae</taxon>
        <taxon>Roseateles</taxon>
    </lineage>
</organism>
<protein>
    <recommendedName>
        <fullName evidence="3">DUF4902 domain-containing protein</fullName>
    </recommendedName>
</protein>
<dbReference type="Gene3D" id="3.10.450.610">
    <property type="match status" value="1"/>
</dbReference>
<keyword evidence="2" id="KW-1185">Reference proteome</keyword>
<sequence>MDRLQFAHSTTRVLVSGDAARPSMGQTLWTGASENGTAAGVAWDWVCLPEGVVAMADPMALVTNLQFVSVEGEVLAPMESVLQLNGIVHTLPWQCEVQKALGYLH</sequence>
<dbReference type="OrthoDB" id="8899430at2"/>
<dbReference type="EMBL" id="SNXE01000001">
    <property type="protein sequence ID" value="TDP12927.1"/>
    <property type="molecule type" value="Genomic_DNA"/>
</dbReference>
<evidence type="ECO:0000313" key="2">
    <source>
        <dbReference type="Proteomes" id="UP000295357"/>
    </source>
</evidence>